<gene>
    <name evidence="1" type="ORF">QOZ92_000993</name>
</gene>
<name>A0ABU0MYA4_9FIRM</name>
<comment type="caution">
    <text evidence="1">The sequence shown here is derived from an EMBL/GenBank/DDBJ whole genome shotgun (WGS) entry which is preliminary data.</text>
</comment>
<evidence type="ECO:0000313" key="1">
    <source>
        <dbReference type="EMBL" id="MDQ0555880.1"/>
    </source>
</evidence>
<dbReference type="EMBL" id="JAUSWG010000003">
    <property type="protein sequence ID" value="MDQ0555880.1"/>
    <property type="molecule type" value="Genomic_DNA"/>
</dbReference>
<reference evidence="1 2" key="1">
    <citation type="submission" date="2023-07" db="EMBL/GenBank/DDBJ databases">
        <title>Genomic Encyclopedia of Type Strains, Phase IV (KMG-IV): sequencing the most valuable type-strain genomes for metagenomic binning, comparative biology and taxonomic classification.</title>
        <authorList>
            <person name="Goeker M."/>
        </authorList>
    </citation>
    <scope>NUCLEOTIDE SEQUENCE [LARGE SCALE GENOMIC DNA]</scope>
    <source>
        <strain evidence="1 2">DSM 15049</strain>
    </source>
</reference>
<dbReference type="RefSeq" id="WP_307503976.1">
    <property type="nucleotide sequence ID" value="NZ_BAAACE010000001.1"/>
</dbReference>
<keyword evidence="2" id="KW-1185">Reference proteome</keyword>
<organism evidence="1 2">
    <name type="scientific">Paraclostridium ghonii</name>
    <dbReference type="NCBI Taxonomy" id="29358"/>
    <lineage>
        <taxon>Bacteria</taxon>
        <taxon>Bacillati</taxon>
        <taxon>Bacillota</taxon>
        <taxon>Clostridia</taxon>
        <taxon>Peptostreptococcales</taxon>
        <taxon>Peptostreptococcaceae</taxon>
        <taxon>Paraclostridium</taxon>
    </lineage>
</organism>
<dbReference type="InterPro" id="IPR000415">
    <property type="entry name" value="Nitroreductase-like"/>
</dbReference>
<evidence type="ECO:0000313" key="2">
    <source>
        <dbReference type="Proteomes" id="UP001232584"/>
    </source>
</evidence>
<sequence>MIDKSYINKFGSLRYDNFSHGEKVDTTPLFKDYVDIIDMQFLESLVKSKAFSPFLYDLCYYIEMIHRIDFNSKYYFHSLSPKARNLNTIKVILIYNNFFYAYNAIKDQVEIYKQDRFIGVDPEKTYILLLNDNRKLQEVYGQFYKMLSRLNTGHALYNLEHVLKKNKINYVEIKDKNIEILPNTSFIDIPYVVELPQLKLDIENSMNSEEDSKKDLFLKRSSSQNIISDSIVISLLSKEKSNDLIKEIIKINNRESIEIILYLDNLEGIESGYYKIANSCIEKVNFSEKTDYTKLLKEYQEFTNLTGLNFWLFFYNSEENINEKYDEWFIRLGYISQEISILATKYNLGSRGMKNYNDLYIKEKFELNENSLIGYSLVLFPYSNTGHSVAL</sequence>
<dbReference type="Proteomes" id="UP001232584">
    <property type="component" value="Unassembled WGS sequence"/>
</dbReference>
<proteinExistence type="predicted"/>
<dbReference type="Gene3D" id="3.40.109.10">
    <property type="entry name" value="NADH Oxidase"/>
    <property type="match status" value="1"/>
</dbReference>
<protein>
    <submittedName>
        <fullName evidence="1">Uncharacterized protein</fullName>
    </submittedName>
</protein>
<accession>A0ABU0MYA4</accession>